<name>A0A5B7J2T2_PORTR</name>
<comment type="caution">
    <text evidence="2">The sequence shown here is derived from an EMBL/GenBank/DDBJ whole genome shotgun (WGS) entry which is preliminary data.</text>
</comment>
<dbReference type="Proteomes" id="UP000324222">
    <property type="component" value="Unassembled WGS sequence"/>
</dbReference>
<feature type="region of interest" description="Disordered" evidence="1">
    <location>
        <begin position="24"/>
        <end position="71"/>
    </location>
</feature>
<sequence>MEEVRVEVDRQWEGQEKVEGVCDRGRESVGNRRMHGTRSPVVESSRRPANPKLNGEMWTLSENDNDDDDDDDDDLKLVNCIFVFFLSIG</sequence>
<organism evidence="2 3">
    <name type="scientific">Portunus trituberculatus</name>
    <name type="common">Swimming crab</name>
    <name type="synonym">Neptunus trituberculatus</name>
    <dbReference type="NCBI Taxonomy" id="210409"/>
    <lineage>
        <taxon>Eukaryota</taxon>
        <taxon>Metazoa</taxon>
        <taxon>Ecdysozoa</taxon>
        <taxon>Arthropoda</taxon>
        <taxon>Crustacea</taxon>
        <taxon>Multicrustacea</taxon>
        <taxon>Malacostraca</taxon>
        <taxon>Eumalacostraca</taxon>
        <taxon>Eucarida</taxon>
        <taxon>Decapoda</taxon>
        <taxon>Pleocyemata</taxon>
        <taxon>Brachyura</taxon>
        <taxon>Eubrachyura</taxon>
        <taxon>Portunoidea</taxon>
        <taxon>Portunidae</taxon>
        <taxon>Portuninae</taxon>
        <taxon>Portunus</taxon>
    </lineage>
</organism>
<keyword evidence="3" id="KW-1185">Reference proteome</keyword>
<dbReference type="AlphaFoldDB" id="A0A5B7J2T2"/>
<gene>
    <name evidence="2" type="ORF">E2C01_085471</name>
</gene>
<evidence type="ECO:0000313" key="2">
    <source>
        <dbReference type="EMBL" id="MPC90482.1"/>
    </source>
</evidence>
<dbReference type="EMBL" id="VSRR010084518">
    <property type="protein sequence ID" value="MPC90482.1"/>
    <property type="molecule type" value="Genomic_DNA"/>
</dbReference>
<protein>
    <submittedName>
        <fullName evidence="2">Uncharacterized protein</fullName>
    </submittedName>
</protein>
<accession>A0A5B7J2T2</accession>
<evidence type="ECO:0000256" key="1">
    <source>
        <dbReference type="SAM" id="MobiDB-lite"/>
    </source>
</evidence>
<reference evidence="2 3" key="1">
    <citation type="submission" date="2019-05" db="EMBL/GenBank/DDBJ databases">
        <title>Another draft genome of Portunus trituberculatus and its Hox gene families provides insights of decapod evolution.</title>
        <authorList>
            <person name="Jeong J.-H."/>
            <person name="Song I."/>
            <person name="Kim S."/>
            <person name="Choi T."/>
            <person name="Kim D."/>
            <person name="Ryu S."/>
            <person name="Kim W."/>
        </authorList>
    </citation>
    <scope>NUCLEOTIDE SEQUENCE [LARGE SCALE GENOMIC DNA]</scope>
    <source>
        <tissue evidence="2">Muscle</tissue>
    </source>
</reference>
<evidence type="ECO:0000313" key="3">
    <source>
        <dbReference type="Proteomes" id="UP000324222"/>
    </source>
</evidence>
<proteinExistence type="predicted"/>